<keyword evidence="4" id="KW-0067">ATP-binding</keyword>
<protein>
    <recommendedName>
        <fullName evidence="13">P-type sodium-transporting ATPase4</fullName>
        <ecNumber evidence="11">7.2.2.3</ecNumber>
    </recommendedName>
</protein>
<keyword evidence="9 14" id="KW-0472">Membrane</keyword>
<dbReference type="InterPro" id="IPR018303">
    <property type="entry name" value="ATPase_P-typ_P_site"/>
</dbReference>
<keyword evidence="6" id="KW-1278">Translocase</keyword>
<dbReference type="FunFam" id="3.40.50.1000:FF:000001">
    <property type="entry name" value="Phospholipid-transporting ATPase IC"/>
    <property type="match status" value="1"/>
</dbReference>
<evidence type="ECO:0000256" key="6">
    <source>
        <dbReference type="ARBA" id="ARBA00022967"/>
    </source>
</evidence>
<dbReference type="PANTHER" id="PTHR24093">
    <property type="entry name" value="CATION TRANSPORTING ATPASE"/>
    <property type="match status" value="1"/>
</dbReference>
<feature type="transmembrane region" description="Helical" evidence="14">
    <location>
        <begin position="51"/>
        <end position="68"/>
    </location>
</feature>
<evidence type="ECO:0000256" key="3">
    <source>
        <dbReference type="ARBA" id="ARBA00022741"/>
    </source>
</evidence>
<comment type="catalytic activity">
    <reaction evidence="12">
        <text>Na(+)(in) + ATP + H2O = Na(+)(out) + ADP + phosphate + H(+)</text>
        <dbReference type="Rhea" id="RHEA:14633"/>
        <dbReference type="ChEBI" id="CHEBI:15377"/>
        <dbReference type="ChEBI" id="CHEBI:15378"/>
        <dbReference type="ChEBI" id="CHEBI:29101"/>
        <dbReference type="ChEBI" id="CHEBI:30616"/>
        <dbReference type="ChEBI" id="CHEBI:43474"/>
        <dbReference type="ChEBI" id="CHEBI:456216"/>
        <dbReference type="EC" id="7.2.2.3"/>
    </reaction>
    <physiologicalReaction direction="left-to-right" evidence="12">
        <dbReference type="Rhea" id="RHEA:14634"/>
    </physiologicalReaction>
</comment>
<dbReference type="GO" id="GO:0008554">
    <property type="term" value="F:P-type sodium transporter activity"/>
    <property type="evidence" value="ECO:0007669"/>
    <property type="project" value="UniProtKB-EC"/>
</dbReference>
<dbReference type="PANTHER" id="PTHR24093:SF369">
    <property type="entry name" value="CALCIUM-TRANSPORTING ATPASE"/>
    <property type="match status" value="1"/>
</dbReference>
<keyword evidence="10" id="KW-0813">Transport</keyword>
<evidence type="ECO:0000256" key="13">
    <source>
        <dbReference type="ARBA" id="ARBA00067200"/>
    </source>
</evidence>
<comment type="subcellular location">
    <subcellularLocation>
        <location evidence="1">Endomembrane system</location>
        <topology evidence="1">Multi-pass membrane protein</topology>
    </subcellularLocation>
</comment>
<evidence type="ECO:0000256" key="12">
    <source>
        <dbReference type="ARBA" id="ARBA00049499"/>
    </source>
</evidence>
<gene>
    <name evidence="15" type="ORF">RFI_38366</name>
</gene>
<evidence type="ECO:0000313" key="15">
    <source>
        <dbReference type="EMBL" id="ETN99121.1"/>
    </source>
</evidence>
<evidence type="ECO:0000256" key="2">
    <source>
        <dbReference type="ARBA" id="ARBA00022692"/>
    </source>
</evidence>
<evidence type="ECO:0000256" key="4">
    <source>
        <dbReference type="ARBA" id="ARBA00022840"/>
    </source>
</evidence>
<evidence type="ECO:0000256" key="14">
    <source>
        <dbReference type="SAM" id="Phobius"/>
    </source>
</evidence>
<evidence type="ECO:0000256" key="1">
    <source>
        <dbReference type="ARBA" id="ARBA00004127"/>
    </source>
</evidence>
<name>X6LDB6_RETFI</name>
<evidence type="ECO:0000256" key="7">
    <source>
        <dbReference type="ARBA" id="ARBA00022989"/>
    </source>
</evidence>
<organism evidence="15 16">
    <name type="scientific">Reticulomyxa filosa</name>
    <dbReference type="NCBI Taxonomy" id="46433"/>
    <lineage>
        <taxon>Eukaryota</taxon>
        <taxon>Sar</taxon>
        <taxon>Rhizaria</taxon>
        <taxon>Retaria</taxon>
        <taxon>Foraminifera</taxon>
        <taxon>Monothalamids</taxon>
        <taxon>Reticulomyxidae</taxon>
        <taxon>Reticulomyxa</taxon>
    </lineage>
</organism>
<dbReference type="EC" id="7.2.2.3" evidence="11"/>
<keyword evidence="7 14" id="KW-1133">Transmembrane helix</keyword>
<keyword evidence="16" id="KW-1185">Reference proteome</keyword>
<dbReference type="AlphaFoldDB" id="X6LDB6"/>
<evidence type="ECO:0000256" key="10">
    <source>
        <dbReference type="ARBA" id="ARBA00023201"/>
    </source>
</evidence>
<keyword evidence="8" id="KW-0915">Sodium</keyword>
<dbReference type="GO" id="GO:0005886">
    <property type="term" value="C:plasma membrane"/>
    <property type="evidence" value="ECO:0007669"/>
    <property type="project" value="TreeGrafter"/>
</dbReference>
<dbReference type="InterPro" id="IPR036412">
    <property type="entry name" value="HAD-like_sf"/>
</dbReference>
<feature type="transmembrane region" description="Helical" evidence="14">
    <location>
        <begin position="20"/>
        <end position="42"/>
    </location>
</feature>
<keyword evidence="5" id="KW-0460">Magnesium</keyword>
<dbReference type="GO" id="GO:0005524">
    <property type="term" value="F:ATP binding"/>
    <property type="evidence" value="ECO:0007669"/>
    <property type="project" value="UniProtKB-KW"/>
</dbReference>
<evidence type="ECO:0000256" key="9">
    <source>
        <dbReference type="ARBA" id="ARBA00023136"/>
    </source>
</evidence>
<keyword evidence="10" id="KW-0739">Sodium transport</keyword>
<dbReference type="GO" id="GO:0005388">
    <property type="term" value="F:P-type calcium transporter activity"/>
    <property type="evidence" value="ECO:0007669"/>
    <property type="project" value="TreeGrafter"/>
</dbReference>
<feature type="non-terminal residue" evidence="15">
    <location>
        <position position="191"/>
    </location>
</feature>
<evidence type="ECO:0000256" key="8">
    <source>
        <dbReference type="ARBA" id="ARBA00023053"/>
    </source>
</evidence>
<evidence type="ECO:0000313" key="16">
    <source>
        <dbReference type="Proteomes" id="UP000023152"/>
    </source>
</evidence>
<proteinExistence type="predicted"/>
<evidence type="ECO:0000256" key="5">
    <source>
        <dbReference type="ARBA" id="ARBA00022842"/>
    </source>
</evidence>
<keyword evidence="2 14" id="KW-0812">Transmembrane</keyword>
<dbReference type="EMBL" id="ASPP01044866">
    <property type="protein sequence ID" value="ETN99121.1"/>
    <property type="molecule type" value="Genomic_DNA"/>
</dbReference>
<keyword evidence="3" id="KW-0547">Nucleotide-binding</keyword>
<dbReference type="Proteomes" id="UP000023152">
    <property type="component" value="Unassembled WGS sequence"/>
</dbReference>
<evidence type="ECO:0000256" key="11">
    <source>
        <dbReference type="ARBA" id="ARBA00035029"/>
    </source>
</evidence>
<dbReference type="Gene3D" id="1.20.1110.10">
    <property type="entry name" value="Calcium-transporting ATPase, transmembrane domain"/>
    <property type="match status" value="1"/>
</dbReference>
<sequence length="191" mass="20993">MQEKRSDTPLQDRLEVLADAIAWGSGVSGVALFLILVIRWALEGAHGPGKYILEFFIIAFTIVEVAIPEGLPLSVTVSLAYSMKKVSILLNIGKTEGGETTPKKKKKKKNLSFFIMLLDNNFVRNHSSCETMGNVTTICSDKTGTLTQNRMHVTKAWIGGTMHDQGARIKKEDLGDLLFHTVTQAVVCNSK</sequence>
<dbReference type="GO" id="GO:0012505">
    <property type="term" value="C:endomembrane system"/>
    <property type="evidence" value="ECO:0007669"/>
    <property type="project" value="UniProtKB-SubCell"/>
</dbReference>
<accession>X6LDB6</accession>
<dbReference type="OrthoDB" id="116380at2759"/>
<reference evidence="15 16" key="1">
    <citation type="journal article" date="2013" name="Curr. Biol.">
        <title>The Genome of the Foraminiferan Reticulomyxa filosa.</title>
        <authorList>
            <person name="Glockner G."/>
            <person name="Hulsmann N."/>
            <person name="Schleicher M."/>
            <person name="Noegel A.A."/>
            <person name="Eichinger L."/>
            <person name="Gallinger C."/>
            <person name="Pawlowski J."/>
            <person name="Sierra R."/>
            <person name="Euteneuer U."/>
            <person name="Pillet L."/>
            <person name="Moustafa A."/>
            <person name="Platzer M."/>
            <person name="Groth M."/>
            <person name="Szafranski K."/>
            <person name="Schliwa M."/>
        </authorList>
    </citation>
    <scope>NUCLEOTIDE SEQUENCE [LARGE SCALE GENOMIC DNA]</scope>
</reference>
<dbReference type="SUPFAM" id="SSF56784">
    <property type="entry name" value="HAD-like"/>
    <property type="match status" value="1"/>
</dbReference>
<keyword evidence="10" id="KW-0406">Ion transport</keyword>
<dbReference type="PROSITE" id="PS00154">
    <property type="entry name" value="ATPASE_E1_E2"/>
    <property type="match status" value="1"/>
</dbReference>
<dbReference type="SUPFAM" id="SSF81665">
    <property type="entry name" value="Calcium ATPase, transmembrane domain M"/>
    <property type="match status" value="1"/>
</dbReference>
<dbReference type="InterPro" id="IPR023298">
    <property type="entry name" value="ATPase_P-typ_TM_dom_sf"/>
</dbReference>
<comment type="caution">
    <text evidence="15">The sequence shown here is derived from an EMBL/GenBank/DDBJ whole genome shotgun (WGS) entry which is preliminary data.</text>
</comment>